<proteinExistence type="predicted"/>
<keyword evidence="2" id="KW-1185">Reference proteome</keyword>
<sequence length="91" mass="10235">MVSECSVYCLLWYTEASHCRLMFNIVNELTLLISTIFSSRAILLAVPTGALKKISNGYISIKQSNSFCIRFCYCLANAQTWAKSFAVPCCY</sequence>
<accession>A0A3M7PZ09</accession>
<reference evidence="1 2" key="1">
    <citation type="journal article" date="2018" name="Sci. Rep.">
        <title>Genomic signatures of local adaptation to the degree of environmental predictability in rotifers.</title>
        <authorList>
            <person name="Franch-Gras L."/>
            <person name="Hahn C."/>
            <person name="Garcia-Roger E.M."/>
            <person name="Carmona M.J."/>
            <person name="Serra M."/>
            <person name="Gomez A."/>
        </authorList>
    </citation>
    <scope>NUCLEOTIDE SEQUENCE [LARGE SCALE GENOMIC DNA]</scope>
    <source>
        <strain evidence="1">HYR1</strain>
    </source>
</reference>
<name>A0A3M7PZ09_BRAPC</name>
<gene>
    <name evidence="1" type="ORF">BpHYR1_014533</name>
</gene>
<evidence type="ECO:0000313" key="2">
    <source>
        <dbReference type="Proteomes" id="UP000276133"/>
    </source>
</evidence>
<protein>
    <submittedName>
        <fullName evidence="1">Uncharacterized protein</fullName>
    </submittedName>
</protein>
<evidence type="ECO:0000313" key="1">
    <source>
        <dbReference type="EMBL" id="RNA04099.1"/>
    </source>
</evidence>
<organism evidence="1 2">
    <name type="scientific">Brachionus plicatilis</name>
    <name type="common">Marine rotifer</name>
    <name type="synonym">Brachionus muelleri</name>
    <dbReference type="NCBI Taxonomy" id="10195"/>
    <lineage>
        <taxon>Eukaryota</taxon>
        <taxon>Metazoa</taxon>
        <taxon>Spiralia</taxon>
        <taxon>Gnathifera</taxon>
        <taxon>Rotifera</taxon>
        <taxon>Eurotatoria</taxon>
        <taxon>Monogononta</taxon>
        <taxon>Pseudotrocha</taxon>
        <taxon>Ploima</taxon>
        <taxon>Brachionidae</taxon>
        <taxon>Brachionus</taxon>
    </lineage>
</organism>
<dbReference type="Proteomes" id="UP000276133">
    <property type="component" value="Unassembled WGS sequence"/>
</dbReference>
<dbReference type="EMBL" id="REGN01008240">
    <property type="protein sequence ID" value="RNA04099.1"/>
    <property type="molecule type" value="Genomic_DNA"/>
</dbReference>
<dbReference type="AlphaFoldDB" id="A0A3M7PZ09"/>
<comment type="caution">
    <text evidence="1">The sequence shown here is derived from an EMBL/GenBank/DDBJ whole genome shotgun (WGS) entry which is preliminary data.</text>
</comment>